<protein>
    <recommendedName>
        <fullName evidence="4">Transglycosylase-like protein with SLT domain</fullName>
    </recommendedName>
</protein>
<evidence type="ECO:0008006" key="4">
    <source>
        <dbReference type="Google" id="ProtNLM"/>
    </source>
</evidence>
<dbReference type="RefSeq" id="WP_133768713.1">
    <property type="nucleotide sequence ID" value="NZ_SNZR01000011.1"/>
</dbReference>
<name>A0A4R7C5A0_9HYPH</name>
<organism evidence="2 3">
    <name type="scientific">Enterovirga rhinocerotis</name>
    <dbReference type="NCBI Taxonomy" id="1339210"/>
    <lineage>
        <taxon>Bacteria</taxon>
        <taxon>Pseudomonadati</taxon>
        <taxon>Pseudomonadota</taxon>
        <taxon>Alphaproteobacteria</taxon>
        <taxon>Hyphomicrobiales</taxon>
        <taxon>Methylobacteriaceae</taxon>
        <taxon>Enterovirga</taxon>
    </lineage>
</organism>
<dbReference type="OrthoDB" id="8477976at2"/>
<proteinExistence type="predicted"/>
<dbReference type="Gene3D" id="1.10.530.10">
    <property type="match status" value="1"/>
</dbReference>
<gene>
    <name evidence="2" type="ORF">EV668_1005</name>
</gene>
<dbReference type="EMBL" id="SNZR01000011">
    <property type="protein sequence ID" value="TDR93740.1"/>
    <property type="molecule type" value="Genomic_DNA"/>
</dbReference>
<feature type="compositionally biased region" description="Low complexity" evidence="1">
    <location>
        <begin position="1"/>
        <end position="23"/>
    </location>
</feature>
<evidence type="ECO:0000256" key="1">
    <source>
        <dbReference type="SAM" id="MobiDB-lite"/>
    </source>
</evidence>
<evidence type="ECO:0000313" key="2">
    <source>
        <dbReference type="EMBL" id="TDR93740.1"/>
    </source>
</evidence>
<keyword evidence="3" id="KW-1185">Reference proteome</keyword>
<comment type="caution">
    <text evidence="2">The sequence shown here is derived from an EMBL/GenBank/DDBJ whole genome shotgun (WGS) entry which is preliminary data.</text>
</comment>
<evidence type="ECO:0000313" key="3">
    <source>
        <dbReference type="Proteomes" id="UP000295122"/>
    </source>
</evidence>
<dbReference type="AlphaFoldDB" id="A0A4R7C5A0"/>
<dbReference type="InterPro" id="IPR023346">
    <property type="entry name" value="Lysozyme-like_dom_sf"/>
</dbReference>
<dbReference type="SUPFAM" id="SSF53955">
    <property type="entry name" value="Lysozyme-like"/>
    <property type="match status" value="1"/>
</dbReference>
<accession>A0A4R7C5A0</accession>
<sequence>MFLFTTPTSAASSPTSSTVTAPPASGPIPDAIRRGAAATGTDFDYLLRTAKRESALDPSAKAPTSSATGLFQFIEQTWLGVVKNEGPRLGLANAAAAIVARPDGTYAVPDAAARQAVLRLREDPAAASAMAGALTRRNRDALAAATGRAPTNGELYLAHVLGARGAAGLIATARSTPDRAAALDFPEAARANRSIFYAKGGRARSVAEVYAVLTSTKGEGGGAAGGEIRLAATDQAPPGIYGLFQTGARRAPVSDAVARIWRGQTGTKAGAAAPFFPRSTSAAAEATAGEPSADQPIRLAAASSLPASAPLPPAKPAFAAARQAVRDALPGILLPYNAKVVQP</sequence>
<feature type="region of interest" description="Disordered" evidence="1">
    <location>
        <begin position="1"/>
        <end position="28"/>
    </location>
</feature>
<dbReference type="Proteomes" id="UP000295122">
    <property type="component" value="Unassembled WGS sequence"/>
</dbReference>
<reference evidence="2 3" key="1">
    <citation type="submission" date="2019-03" db="EMBL/GenBank/DDBJ databases">
        <title>Genomic Encyclopedia of Type Strains, Phase IV (KMG-IV): sequencing the most valuable type-strain genomes for metagenomic binning, comparative biology and taxonomic classification.</title>
        <authorList>
            <person name="Goeker M."/>
        </authorList>
    </citation>
    <scope>NUCLEOTIDE SEQUENCE [LARGE SCALE GENOMIC DNA]</scope>
    <source>
        <strain evidence="2 3">DSM 25903</strain>
    </source>
</reference>